<comment type="caution">
    <text evidence="2">The sequence shown here is derived from an EMBL/GenBank/DDBJ whole genome shotgun (WGS) entry which is preliminary data.</text>
</comment>
<accession>A0A0A0IF93</accession>
<organism evidence="2 3">
    <name type="scientific">Clostridium botulinum C/D str. DC5</name>
    <dbReference type="NCBI Taxonomy" id="1443128"/>
    <lineage>
        <taxon>Bacteria</taxon>
        <taxon>Bacillati</taxon>
        <taxon>Bacillota</taxon>
        <taxon>Clostridia</taxon>
        <taxon>Eubacteriales</taxon>
        <taxon>Clostridiaceae</taxon>
        <taxon>Clostridium</taxon>
    </lineage>
</organism>
<dbReference type="Proteomes" id="UP000030014">
    <property type="component" value="Unassembled WGS sequence"/>
</dbReference>
<evidence type="ECO:0008006" key="4">
    <source>
        <dbReference type="Google" id="ProtNLM"/>
    </source>
</evidence>
<protein>
    <recommendedName>
        <fullName evidence="4">Lipoprotein</fullName>
    </recommendedName>
</protein>
<evidence type="ECO:0000256" key="1">
    <source>
        <dbReference type="SAM" id="SignalP"/>
    </source>
</evidence>
<proteinExistence type="predicted"/>
<dbReference type="RefSeq" id="WP_039259626.1">
    <property type="nucleotide sequence ID" value="NZ_JDRY01000040.1"/>
</dbReference>
<sequence length="199" mass="21974">MKKIIGIIMSVLLLMTGCSSSGSESVKITPSNLIEDNLEKLKPHLSDMITGCVKVDYSGKKKEIGCKYEVWENGKLTKCENIISASINDKFNGEVSVSLRDALNDNMQKSKNMIMTVAVTNGKTVASGMKSIETFDREHSYIINNINNEIKVKDDKEVAILGVTSNGQGKLESSDKIEENAKKAKWGLVVKIYFQYGLN</sequence>
<dbReference type="AlphaFoldDB" id="A0A0A0IF93"/>
<dbReference type="EMBL" id="JDRY01000040">
    <property type="protein sequence ID" value="KGM98971.1"/>
    <property type="molecule type" value="Genomic_DNA"/>
</dbReference>
<reference evidence="2 3" key="1">
    <citation type="submission" date="2014-01" db="EMBL/GenBank/DDBJ databases">
        <title>Plasmidome dynamics in the species complex Clostridium novyi sensu lato converts strains of independent lineages into distinctly different pathogens.</title>
        <authorList>
            <person name="Skarin H."/>
            <person name="Segerman B."/>
        </authorList>
    </citation>
    <scope>NUCLEOTIDE SEQUENCE [LARGE SCALE GENOMIC DNA]</scope>
    <source>
        <strain evidence="2 3">DC5</strain>
    </source>
</reference>
<feature type="chain" id="PRO_5001963674" description="Lipoprotein" evidence="1">
    <location>
        <begin position="22"/>
        <end position="199"/>
    </location>
</feature>
<keyword evidence="1" id="KW-0732">Signal</keyword>
<evidence type="ECO:0000313" key="2">
    <source>
        <dbReference type="EMBL" id="KGM98971.1"/>
    </source>
</evidence>
<evidence type="ECO:0000313" key="3">
    <source>
        <dbReference type="Proteomes" id="UP000030014"/>
    </source>
</evidence>
<feature type="signal peptide" evidence="1">
    <location>
        <begin position="1"/>
        <end position="21"/>
    </location>
</feature>
<gene>
    <name evidence="2" type="ORF">Z955_09130</name>
</gene>
<name>A0A0A0IF93_CLOBO</name>
<dbReference type="PROSITE" id="PS51257">
    <property type="entry name" value="PROKAR_LIPOPROTEIN"/>
    <property type="match status" value="1"/>
</dbReference>